<evidence type="ECO:0000313" key="3">
    <source>
        <dbReference type="Proteomes" id="UP000025241"/>
    </source>
</evidence>
<organism evidence="2 3">
    <name type="scientific">Pseudomonas knackmussii (strain DSM 6978 / CCUG 54928 / LMG 23759 / B13)</name>
    <dbReference type="NCBI Taxonomy" id="1301098"/>
    <lineage>
        <taxon>Bacteria</taxon>
        <taxon>Pseudomonadati</taxon>
        <taxon>Pseudomonadota</taxon>
        <taxon>Gammaproteobacteria</taxon>
        <taxon>Pseudomonadales</taxon>
        <taxon>Pseudomonadaceae</taxon>
        <taxon>Pseudomonas</taxon>
    </lineage>
</organism>
<gene>
    <name evidence="2" type="ORF">PKB_1803</name>
</gene>
<accession>A0A024HDN2</accession>
<protein>
    <recommendedName>
        <fullName evidence="4">Secreted protein</fullName>
    </recommendedName>
</protein>
<feature type="chain" id="PRO_5001533069" description="Secreted protein" evidence="1">
    <location>
        <begin position="20"/>
        <end position="104"/>
    </location>
</feature>
<dbReference type="Proteomes" id="UP000025241">
    <property type="component" value="Chromosome I"/>
</dbReference>
<evidence type="ECO:0000256" key="1">
    <source>
        <dbReference type="SAM" id="SignalP"/>
    </source>
</evidence>
<dbReference type="EMBL" id="HG322950">
    <property type="protein sequence ID" value="CDF83160.1"/>
    <property type="molecule type" value="Genomic_DNA"/>
</dbReference>
<dbReference type="PATRIC" id="fig|1301098.3.peg.1796"/>
<dbReference type="OrthoDB" id="6901783at2"/>
<evidence type="ECO:0008006" key="4">
    <source>
        <dbReference type="Google" id="ProtNLM"/>
    </source>
</evidence>
<dbReference type="AlphaFoldDB" id="A0A024HDN2"/>
<dbReference type="KEGG" id="pkc:PKB_1803"/>
<reference evidence="2 3" key="2">
    <citation type="submission" date="2014-05" db="EMBL/GenBank/DDBJ databases">
        <title>Genome sequence of the 3-chlorobenzoate degrading bacterium Pseudomonas knackmussii B13 shows multiple evidence for horizontal gene transfer.</title>
        <authorList>
            <person name="Miyazaki R."/>
            <person name="Bertelli C."/>
            <person name="Falquet L."/>
            <person name="Robinson-Rechavi M."/>
            <person name="Gharib W."/>
            <person name="Roy S."/>
            <person name="Van der Meer J.R."/>
        </authorList>
    </citation>
    <scope>NUCLEOTIDE SEQUENCE [LARGE SCALE GENOMIC DNA]</scope>
    <source>
        <strain evidence="2 3">B13</strain>
    </source>
</reference>
<dbReference type="HOGENOM" id="CLU_2247748_0_0_6"/>
<reference evidence="2 3" key="1">
    <citation type="submission" date="2013-03" db="EMBL/GenBank/DDBJ databases">
        <authorList>
            <person name="Linke B."/>
        </authorList>
    </citation>
    <scope>NUCLEOTIDE SEQUENCE [LARGE SCALE GENOMIC DNA]</scope>
    <source>
        <strain evidence="2 3">B13</strain>
    </source>
</reference>
<sequence>MKKLFVLVMLLILATSSQASEFCTGIGLFARAGAMYRDQGTTEEQAIAAVDQGSSKYDADTKVVVRYFLRFGYRGNQTPDQAFASAEQKCRQYEIESAESNAMK</sequence>
<evidence type="ECO:0000313" key="2">
    <source>
        <dbReference type="EMBL" id="CDF83160.1"/>
    </source>
</evidence>
<dbReference type="RefSeq" id="WP_043250910.1">
    <property type="nucleotide sequence ID" value="NZ_HG322950.1"/>
</dbReference>
<keyword evidence="1" id="KW-0732">Signal</keyword>
<name>A0A024HDN2_PSEKB</name>
<keyword evidence="3" id="KW-1185">Reference proteome</keyword>
<feature type="signal peptide" evidence="1">
    <location>
        <begin position="1"/>
        <end position="19"/>
    </location>
</feature>
<proteinExistence type="predicted"/>